<accession>B8AT35</accession>
<dbReference type="Proteomes" id="UP000007015">
    <property type="component" value="Chromosome 4"/>
</dbReference>
<evidence type="ECO:0000256" key="1">
    <source>
        <dbReference type="SAM" id="MobiDB-lite"/>
    </source>
</evidence>
<gene>
    <name evidence="2" type="ORF">OsI_17012</name>
</gene>
<organism evidence="2 3">
    <name type="scientific">Oryza sativa subsp. indica</name>
    <name type="common">Rice</name>
    <dbReference type="NCBI Taxonomy" id="39946"/>
    <lineage>
        <taxon>Eukaryota</taxon>
        <taxon>Viridiplantae</taxon>
        <taxon>Streptophyta</taxon>
        <taxon>Embryophyta</taxon>
        <taxon>Tracheophyta</taxon>
        <taxon>Spermatophyta</taxon>
        <taxon>Magnoliopsida</taxon>
        <taxon>Liliopsida</taxon>
        <taxon>Poales</taxon>
        <taxon>Poaceae</taxon>
        <taxon>BOP clade</taxon>
        <taxon>Oryzoideae</taxon>
        <taxon>Oryzeae</taxon>
        <taxon>Oryzinae</taxon>
        <taxon>Oryza</taxon>
        <taxon>Oryza sativa</taxon>
    </lineage>
</organism>
<feature type="region of interest" description="Disordered" evidence="1">
    <location>
        <begin position="1"/>
        <end position="55"/>
    </location>
</feature>
<proteinExistence type="predicted"/>
<evidence type="ECO:0000313" key="2">
    <source>
        <dbReference type="EMBL" id="EEC77814.1"/>
    </source>
</evidence>
<protein>
    <submittedName>
        <fullName evidence="2">Uncharacterized protein</fullName>
    </submittedName>
</protein>
<dbReference type="Gramene" id="BGIOSGA016935-TA">
    <property type="protein sequence ID" value="BGIOSGA016935-PA"/>
    <property type="gene ID" value="BGIOSGA016935"/>
</dbReference>
<feature type="compositionally biased region" description="Basic and acidic residues" evidence="1">
    <location>
        <begin position="32"/>
        <end position="42"/>
    </location>
</feature>
<keyword evidence="3" id="KW-1185">Reference proteome</keyword>
<name>B8AT35_ORYSI</name>
<dbReference type="HOGENOM" id="CLU_1680810_0_0_1"/>
<dbReference type="AlphaFoldDB" id="B8AT35"/>
<sequence>MRPGEVQPASRANAAVPRPHAPQAESASARESAARAKREEGRLPPPPPRVARLPRAYDVCRAAGGSKRVPLHEGGRRRDPRLHEATDWWWIWRRREACTASELTALWRTHRAVLWQCCLLIHIVVVLVHNAVEAAAPRTWVFASTNSYGPHRAINFS</sequence>
<evidence type="ECO:0000313" key="3">
    <source>
        <dbReference type="Proteomes" id="UP000007015"/>
    </source>
</evidence>
<dbReference type="EMBL" id="CM000129">
    <property type="protein sequence ID" value="EEC77814.1"/>
    <property type="molecule type" value="Genomic_DNA"/>
</dbReference>
<reference evidence="2 3" key="1">
    <citation type="journal article" date="2005" name="PLoS Biol.">
        <title>The genomes of Oryza sativa: a history of duplications.</title>
        <authorList>
            <person name="Yu J."/>
            <person name="Wang J."/>
            <person name="Lin W."/>
            <person name="Li S."/>
            <person name="Li H."/>
            <person name="Zhou J."/>
            <person name="Ni P."/>
            <person name="Dong W."/>
            <person name="Hu S."/>
            <person name="Zeng C."/>
            <person name="Zhang J."/>
            <person name="Zhang Y."/>
            <person name="Li R."/>
            <person name="Xu Z."/>
            <person name="Li S."/>
            <person name="Li X."/>
            <person name="Zheng H."/>
            <person name="Cong L."/>
            <person name="Lin L."/>
            <person name="Yin J."/>
            <person name="Geng J."/>
            <person name="Li G."/>
            <person name="Shi J."/>
            <person name="Liu J."/>
            <person name="Lv H."/>
            <person name="Li J."/>
            <person name="Wang J."/>
            <person name="Deng Y."/>
            <person name="Ran L."/>
            <person name="Shi X."/>
            <person name="Wang X."/>
            <person name="Wu Q."/>
            <person name="Li C."/>
            <person name="Ren X."/>
            <person name="Wang J."/>
            <person name="Wang X."/>
            <person name="Li D."/>
            <person name="Liu D."/>
            <person name="Zhang X."/>
            <person name="Ji Z."/>
            <person name="Zhao W."/>
            <person name="Sun Y."/>
            <person name="Zhang Z."/>
            <person name="Bao J."/>
            <person name="Han Y."/>
            <person name="Dong L."/>
            <person name="Ji J."/>
            <person name="Chen P."/>
            <person name="Wu S."/>
            <person name="Liu J."/>
            <person name="Xiao Y."/>
            <person name="Bu D."/>
            <person name="Tan J."/>
            <person name="Yang L."/>
            <person name="Ye C."/>
            <person name="Zhang J."/>
            <person name="Xu J."/>
            <person name="Zhou Y."/>
            <person name="Yu Y."/>
            <person name="Zhang B."/>
            <person name="Zhuang S."/>
            <person name="Wei H."/>
            <person name="Liu B."/>
            <person name="Lei M."/>
            <person name="Yu H."/>
            <person name="Li Y."/>
            <person name="Xu H."/>
            <person name="Wei S."/>
            <person name="He X."/>
            <person name="Fang L."/>
            <person name="Zhang Z."/>
            <person name="Zhang Y."/>
            <person name="Huang X."/>
            <person name="Su Z."/>
            <person name="Tong W."/>
            <person name="Li J."/>
            <person name="Tong Z."/>
            <person name="Li S."/>
            <person name="Ye J."/>
            <person name="Wang L."/>
            <person name="Fang L."/>
            <person name="Lei T."/>
            <person name="Chen C."/>
            <person name="Chen H."/>
            <person name="Xu Z."/>
            <person name="Li H."/>
            <person name="Huang H."/>
            <person name="Zhang F."/>
            <person name="Xu H."/>
            <person name="Li N."/>
            <person name="Zhao C."/>
            <person name="Li S."/>
            <person name="Dong L."/>
            <person name="Huang Y."/>
            <person name="Li L."/>
            <person name="Xi Y."/>
            <person name="Qi Q."/>
            <person name="Li W."/>
            <person name="Zhang B."/>
            <person name="Hu W."/>
            <person name="Zhang Y."/>
            <person name="Tian X."/>
            <person name="Jiao Y."/>
            <person name="Liang X."/>
            <person name="Jin J."/>
            <person name="Gao L."/>
            <person name="Zheng W."/>
            <person name="Hao B."/>
            <person name="Liu S."/>
            <person name="Wang W."/>
            <person name="Yuan L."/>
            <person name="Cao M."/>
            <person name="McDermott J."/>
            <person name="Samudrala R."/>
            <person name="Wang J."/>
            <person name="Wong G.K."/>
            <person name="Yang H."/>
        </authorList>
    </citation>
    <scope>NUCLEOTIDE SEQUENCE [LARGE SCALE GENOMIC DNA]</scope>
    <source>
        <strain evidence="3">cv. 93-11</strain>
    </source>
</reference>